<keyword evidence="1" id="KW-0808">Transferase</keyword>
<keyword evidence="2" id="KW-0547">Nucleotide-binding</keyword>
<evidence type="ECO:0000259" key="5">
    <source>
        <dbReference type="PROSITE" id="PS50011"/>
    </source>
</evidence>
<dbReference type="GO" id="GO:0004674">
    <property type="term" value="F:protein serine/threonine kinase activity"/>
    <property type="evidence" value="ECO:0007669"/>
    <property type="project" value="TreeGrafter"/>
</dbReference>
<evidence type="ECO:0000313" key="6">
    <source>
        <dbReference type="EMBL" id="MCA9382871.1"/>
    </source>
</evidence>
<feature type="domain" description="Protein kinase" evidence="5">
    <location>
        <begin position="36"/>
        <end position="334"/>
    </location>
</feature>
<dbReference type="PANTHER" id="PTHR43289">
    <property type="entry name" value="MITOGEN-ACTIVATED PROTEIN KINASE KINASE KINASE 20-RELATED"/>
    <property type="match status" value="1"/>
</dbReference>
<dbReference type="Proteomes" id="UP000783287">
    <property type="component" value="Unassembled WGS sequence"/>
</dbReference>
<comment type="caution">
    <text evidence="6">The sequence shown here is derived from an EMBL/GenBank/DDBJ whole genome shotgun (WGS) entry which is preliminary data.</text>
</comment>
<dbReference type="Pfam" id="PF00069">
    <property type="entry name" value="Pkinase"/>
    <property type="match status" value="1"/>
</dbReference>
<dbReference type="AlphaFoldDB" id="A0A955RIH2"/>
<sequence>MSESAQIIGRIEKDTGLKFPGDNHFWDVASADLFYAFIPRPIAYGGFSFILKGDGYERNGHSIGNDIGPVAAKIPKPNNTVSKGILRHEYQLLAGLDHPGIIQPLDLLRAELGYFQMQGSVDVMVMPWIQAPNLYERMKQIGHFDISNPVELHAFLTIASQLGDTLDYTHSQGVAWGDASTTNIFPHFSNLNSDHPEQIAHTMIADFGRSDYVQQSVIIEETVFIGRYDAPEVALKPGVLPTPSSDIYSFGAILYEMLTGWHPNDPDGSLVNSGKDIFLLNKMLNDATHTPISTHLRTSSTQLNRDLEAIFAGVLAKDPDERYTSAGEVANDLISVLSN</sequence>
<accession>A0A955RIH2</accession>
<dbReference type="SUPFAM" id="SSF56112">
    <property type="entry name" value="Protein kinase-like (PK-like)"/>
    <property type="match status" value="1"/>
</dbReference>
<dbReference type="PANTHER" id="PTHR43289:SF6">
    <property type="entry name" value="SERINE_THREONINE-PROTEIN KINASE NEKL-3"/>
    <property type="match status" value="1"/>
</dbReference>
<dbReference type="InterPro" id="IPR000719">
    <property type="entry name" value="Prot_kinase_dom"/>
</dbReference>
<keyword evidence="4" id="KW-0067">ATP-binding</keyword>
<evidence type="ECO:0000256" key="1">
    <source>
        <dbReference type="ARBA" id="ARBA00022679"/>
    </source>
</evidence>
<dbReference type="Gene3D" id="1.10.510.10">
    <property type="entry name" value="Transferase(Phosphotransferase) domain 1"/>
    <property type="match status" value="1"/>
</dbReference>
<evidence type="ECO:0000313" key="7">
    <source>
        <dbReference type="Proteomes" id="UP000783287"/>
    </source>
</evidence>
<dbReference type="InterPro" id="IPR011009">
    <property type="entry name" value="Kinase-like_dom_sf"/>
</dbReference>
<proteinExistence type="predicted"/>
<keyword evidence="3 6" id="KW-0418">Kinase</keyword>
<organism evidence="6 7">
    <name type="scientific">Candidatus Dojkabacteria bacterium</name>
    <dbReference type="NCBI Taxonomy" id="2099670"/>
    <lineage>
        <taxon>Bacteria</taxon>
        <taxon>Candidatus Dojkabacteria</taxon>
    </lineage>
</organism>
<protein>
    <submittedName>
        <fullName evidence="6">Protein kinase</fullName>
    </submittedName>
</protein>
<evidence type="ECO:0000256" key="4">
    <source>
        <dbReference type="ARBA" id="ARBA00022840"/>
    </source>
</evidence>
<evidence type="ECO:0000256" key="3">
    <source>
        <dbReference type="ARBA" id="ARBA00022777"/>
    </source>
</evidence>
<evidence type="ECO:0000256" key="2">
    <source>
        <dbReference type="ARBA" id="ARBA00022741"/>
    </source>
</evidence>
<reference evidence="6" key="1">
    <citation type="submission" date="2020-04" db="EMBL/GenBank/DDBJ databases">
        <authorList>
            <person name="Zhang T."/>
        </authorList>
    </citation>
    <scope>NUCLEOTIDE SEQUENCE</scope>
    <source>
        <strain evidence="6">HKST-UBA14</strain>
    </source>
</reference>
<dbReference type="PROSITE" id="PS50011">
    <property type="entry name" value="PROTEIN_KINASE_DOM"/>
    <property type="match status" value="1"/>
</dbReference>
<dbReference type="EMBL" id="JAGQLK010000009">
    <property type="protein sequence ID" value="MCA9382871.1"/>
    <property type="molecule type" value="Genomic_DNA"/>
</dbReference>
<name>A0A955RIH2_9BACT</name>
<gene>
    <name evidence="6" type="ORF">KC909_00760</name>
</gene>
<reference evidence="6" key="2">
    <citation type="journal article" date="2021" name="Microbiome">
        <title>Successional dynamics and alternative stable states in a saline activated sludge microbial community over 9 years.</title>
        <authorList>
            <person name="Wang Y."/>
            <person name="Ye J."/>
            <person name="Ju F."/>
            <person name="Liu L."/>
            <person name="Boyd J.A."/>
            <person name="Deng Y."/>
            <person name="Parks D.H."/>
            <person name="Jiang X."/>
            <person name="Yin X."/>
            <person name="Woodcroft B.J."/>
            <person name="Tyson G.W."/>
            <person name="Hugenholtz P."/>
            <person name="Polz M.F."/>
            <person name="Zhang T."/>
        </authorList>
    </citation>
    <scope>NUCLEOTIDE SEQUENCE</scope>
    <source>
        <strain evidence="6">HKST-UBA14</strain>
    </source>
</reference>
<dbReference type="GO" id="GO:0005524">
    <property type="term" value="F:ATP binding"/>
    <property type="evidence" value="ECO:0007669"/>
    <property type="project" value="UniProtKB-KW"/>
</dbReference>